<gene>
    <name evidence="2" type="ORF">Tci_549940</name>
</gene>
<feature type="region of interest" description="Disordered" evidence="1">
    <location>
        <begin position="157"/>
        <end position="188"/>
    </location>
</feature>
<dbReference type="EMBL" id="BKCJ010322548">
    <property type="protein sequence ID" value="GEZ77967.1"/>
    <property type="molecule type" value="Genomic_DNA"/>
</dbReference>
<sequence length="277" mass="31557">MVSGDSDQDAEYALSKLLPISTVAEYQNEFEILINRVTGISQYLLKLLYIFGLKLELQRKLLSTRPTILGEAISLARITEARYEDEQPTIAIAKPNDLTTRVQVQDLEQTTQGQGDKPNRFCWLRFITCYTLLLWKFYIKSSLLMIDNTKPPLSVDTFGNNRGDDSENSNPVTSAEEVVDSRHSSTLSSSVEHESLRVLQLKERIGIGEVHELIDNEGNHNFVQPNAEDRMCLQAMVMGRSYQGFGGSWEEATWEWMPNSQSAYSLYHLEGKIQRRI</sequence>
<reference evidence="2" key="1">
    <citation type="journal article" date="2019" name="Sci. Rep.">
        <title>Draft genome of Tanacetum cinerariifolium, the natural source of mosquito coil.</title>
        <authorList>
            <person name="Yamashiro T."/>
            <person name="Shiraishi A."/>
            <person name="Satake H."/>
            <person name="Nakayama K."/>
        </authorList>
    </citation>
    <scope>NUCLEOTIDE SEQUENCE</scope>
</reference>
<dbReference type="AlphaFoldDB" id="A0A699INH2"/>
<comment type="caution">
    <text evidence="2">The sequence shown here is derived from an EMBL/GenBank/DDBJ whole genome shotgun (WGS) entry which is preliminary data.</text>
</comment>
<evidence type="ECO:0000313" key="2">
    <source>
        <dbReference type="EMBL" id="GEZ77967.1"/>
    </source>
</evidence>
<accession>A0A699INH2</accession>
<organism evidence="2">
    <name type="scientific">Tanacetum cinerariifolium</name>
    <name type="common">Dalmatian daisy</name>
    <name type="synonym">Chrysanthemum cinerariifolium</name>
    <dbReference type="NCBI Taxonomy" id="118510"/>
    <lineage>
        <taxon>Eukaryota</taxon>
        <taxon>Viridiplantae</taxon>
        <taxon>Streptophyta</taxon>
        <taxon>Embryophyta</taxon>
        <taxon>Tracheophyta</taxon>
        <taxon>Spermatophyta</taxon>
        <taxon>Magnoliopsida</taxon>
        <taxon>eudicotyledons</taxon>
        <taxon>Gunneridae</taxon>
        <taxon>Pentapetalae</taxon>
        <taxon>asterids</taxon>
        <taxon>campanulids</taxon>
        <taxon>Asterales</taxon>
        <taxon>Asteraceae</taxon>
        <taxon>Asteroideae</taxon>
        <taxon>Anthemideae</taxon>
        <taxon>Anthemidinae</taxon>
        <taxon>Tanacetum</taxon>
    </lineage>
</organism>
<evidence type="ECO:0000256" key="1">
    <source>
        <dbReference type="SAM" id="MobiDB-lite"/>
    </source>
</evidence>
<proteinExistence type="predicted"/>
<name>A0A699INH2_TANCI</name>
<protein>
    <submittedName>
        <fullName evidence="2">Uncharacterized protein</fullName>
    </submittedName>
</protein>